<dbReference type="GO" id="GO:0000981">
    <property type="term" value="F:DNA-binding transcription factor activity, RNA polymerase II-specific"/>
    <property type="evidence" value="ECO:0007669"/>
    <property type="project" value="TreeGrafter"/>
</dbReference>
<dbReference type="GO" id="GO:0000978">
    <property type="term" value="F:RNA polymerase II cis-regulatory region sequence-specific DNA binding"/>
    <property type="evidence" value="ECO:0007669"/>
    <property type="project" value="TreeGrafter"/>
</dbReference>
<organism evidence="1 2">
    <name type="scientific">Bugula neritina</name>
    <name type="common">Brown bryozoan</name>
    <name type="synonym">Sertularia neritina</name>
    <dbReference type="NCBI Taxonomy" id="10212"/>
    <lineage>
        <taxon>Eukaryota</taxon>
        <taxon>Metazoa</taxon>
        <taxon>Spiralia</taxon>
        <taxon>Lophotrochozoa</taxon>
        <taxon>Bryozoa</taxon>
        <taxon>Gymnolaemata</taxon>
        <taxon>Cheilostomatida</taxon>
        <taxon>Flustrina</taxon>
        <taxon>Buguloidea</taxon>
        <taxon>Bugulidae</taxon>
        <taxon>Bugula</taxon>
    </lineage>
</organism>
<name>A0A7J7JHC4_BUGNE</name>
<dbReference type="OrthoDB" id="2668416at2759"/>
<gene>
    <name evidence="1" type="ORF">EB796_016504</name>
</gene>
<accession>A0A7J7JHC4</accession>
<reference evidence="1" key="1">
    <citation type="submission" date="2020-06" db="EMBL/GenBank/DDBJ databases">
        <title>Draft genome of Bugula neritina, a colonial animal packing powerful symbionts and potential medicines.</title>
        <authorList>
            <person name="Rayko M."/>
        </authorList>
    </citation>
    <scope>NUCLEOTIDE SEQUENCE [LARGE SCALE GENOMIC DNA]</scope>
    <source>
        <strain evidence="1">Kwan_BN1</strain>
    </source>
</reference>
<dbReference type="EMBL" id="VXIV02002487">
    <property type="protein sequence ID" value="KAF6025193.1"/>
    <property type="molecule type" value="Genomic_DNA"/>
</dbReference>
<sequence length="101" mass="11492">MLRKYVEKELFSNEEPPVRHDLSFFPTVSDLKNHIHTALRDIDSGVLPLKEGSVDTLALKQDRVWTEDWASHISPHLETVTVTLAHEGQESAHMIASYQVT</sequence>
<proteinExistence type="predicted"/>
<dbReference type="Pfam" id="PF15299">
    <property type="entry name" value="ALS2CR8"/>
    <property type="match status" value="1"/>
</dbReference>
<dbReference type="AlphaFoldDB" id="A0A7J7JHC4"/>
<protein>
    <submittedName>
        <fullName evidence="1">CARF</fullName>
    </submittedName>
</protein>
<dbReference type="GO" id="GO:0005634">
    <property type="term" value="C:nucleus"/>
    <property type="evidence" value="ECO:0007669"/>
    <property type="project" value="TreeGrafter"/>
</dbReference>
<evidence type="ECO:0000313" key="2">
    <source>
        <dbReference type="Proteomes" id="UP000593567"/>
    </source>
</evidence>
<dbReference type="InterPro" id="IPR029309">
    <property type="entry name" value="CaRF"/>
</dbReference>
<dbReference type="Proteomes" id="UP000593567">
    <property type="component" value="Unassembled WGS sequence"/>
</dbReference>
<dbReference type="PANTHER" id="PTHR14694">
    <property type="entry name" value="CALCIUM-RESPONSIVE TRANSCRIPTION FACTOR"/>
    <property type="match status" value="1"/>
</dbReference>
<keyword evidence="2" id="KW-1185">Reference proteome</keyword>
<dbReference type="PANTHER" id="PTHR14694:SF1">
    <property type="entry name" value="CALCIUM-RESPONSIVE TRANSCRIPTION FACTOR"/>
    <property type="match status" value="1"/>
</dbReference>
<comment type="caution">
    <text evidence="1">The sequence shown here is derived from an EMBL/GenBank/DDBJ whole genome shotgun (WGS) entry which is preliminary data.</text>
</comment>
<evidence type="ECO:0000313" key="1">
    <source>
        <dbReference type="EMBL" id="KAF6025193.1"/>
    </source>
</evidence>